<dbReference type="Proteomes" id="UP000326396">
    <property type="component" value="Linkage Group LG6"/>
</dbReference>
<dbReference type="PANTHER" id="PTHR32370">
    <property type="entry name" value="OS12G0117600 PROTEIN"/>
    <property type="match status" value="1"/>
</dbReference>
<evidence type="ECO:0000256" key="2">
    <source>
        <dbReference type="ARBA" id="ARBA00022786"/>
    </source>
</evidence>
<evidence type="ECO:0000313" key="8">
    <source>
        <dbReference type="Proteomes" id="UP000326396"/>
    </source>
</evidence>
<reference evidence="7 8" key="1">
    <citation type="submission" date="2019-05" db="EMBL/GenBank/DDBJ databases">
        <title>Mikania micrantha, genome provides insights into the molecular mechanism of rapid growth.</title>
        <authorList>
            <person name="Liu B."/>
        </authorList>
    </citation>
    <scope>NUCLEOTIDE SEQUENCE [LARGE SCALE GENOMIC DNA]</scope>
    <source>
        <strain evidence="7">NLD-2019</strain>
        <tissue evidence="7">Leaf</tissue>
    </source>
</reference>
<sequence length="934" mass="105464">MGKKGSWLSSIKNALSPHSKEKKNQKLKKKGLGYDKPSVSITKSASGSHESPSLVPPDEVKPIKVENDQNRHTYLVAAETVATITHAAAAESTQLTGLTQYTSKSLEETASVRIQTAYRGYLARRALRALRGLVRLKTLIDGPTGNHQTETTLKSMQNLSRVQCQINSRRIRMFEENQALQRQLLQKQAKEIEISQMGEEWNDSLQSKEQIEAKLLSKYEATMRRERAMAYSFSHQQPWKKSARTTNLLFMDPTNPQWGWSWLERYMSGRPWETQGEKKHSSLKTGINITGIEITKSYARRQLSLTTSTPKLTLGVPAASQKFKHRSNLRIHKPSPDEDLRSVYSVRSEMNRRHSIAGSSVRDDESMDSSPSVPGYMAQTKSAKAKSKGQSLLGPVENSPVEMEFGSKRLSFPGPPARLRRHSGPPKLGTKTEDAFRLEGRTWQCISGLPGDVIIEIGEISFHLHKYPLITRSGLLTKLVGDFSNEDEHVCIVHLDEIPVFATWSDTMKALESCEEVLHDAEELFLISRCITCLAKKACTGFNVNHQEKGPTSAIWNGISTTSKPVITHDNWWHKDVSFLGLHLYKRIIRAIASRGMNPETITGSLVGYLRIYIPLLNRDLGFNDASYYKTVSPTEADQRTLFEDIVELFPNQKGIIATTFLVRLLRIAMILHVSPSCQENLEKRVAAQLDSAVLEDVLLPNQEFNTVETLYDVDCFQRILEYFLSMRQTSSAVCSPCIVDERLEGASGAQSLEAITSVANLVDMFLADVAADVNLKLPKFLCLAASVPDYARPVSDGIYRAIDVYFKAHPWITDFEREQLCQLMNVQKLSLEASTHAARNERLPIRVIVQVIFFEQLRIRTSITGWFYVSENVGGEVVRSHERGRDNRADMGEMSERVLGLERDCKTMKFEIRKMVKNKRSWISFCTRKSKKT</sequence>
<evidence type="ECO:0000256" key="5">
    <source>
        <dbReference type="SAM" id="MobiDB-lite"/>
    </source>
</evidence>
<protein>
    <recommendedName>
        <fullName evidence="6">NPH3 domain-containing protein</fullName>
    </recommendedName>
</protein>
<feature type="domain" description="NPH3" evidence="6">
    <location>
        <begin position="571"/>
        <end position="859"/>
    </location>
</feature>
<evidence type="ECO:0000256" key="4">
    <source>
        <dbReference type="PROSITE-ProRule" id="PRU00982"/>
    </source>
</evidence>
<organism evidence="7 8">
    <name type="scientific">Mikania micrantha</name>
    <name type="common">bitter vine</name>
    <dbReference type="NCBI Taxonomy" id="192012"/>
    <lineage>
        <taxon>Eukaryota</taxon>
        <taxon>Viridiplantae</taxon>
        <taxon>Streptophyta</taxon>
        <taxon>Embryophyta</taxon>
        <taxon>Tracheophyta</taxon>
        <taxon>Spermatophyta</taxon>
        <taxon>Magnoliopsida</taxon>
        <taxon>eudicotyledons</taxon>
        <taxon>Gunneridae</taxon>
        <taxon>Pentapetalae</taxon>
        <taxon>asterids</taxon>
        <taxon>campanulids</taxon>
        <taxon>Asterales</taxon>
        <taxon>Asteraceae</taxon>
        <taxon>Asteroideae</taxon>
        <taxon>Heliantheae alliance</taxon>
        <taxon>Eupatorieae</taxon>
        <taxon>Mikania</taxon>
    </lineage>
</organism>
<comment type="pathway">
    <text evidence="1">Protein modification; protein ubiquitination.</text>
</comment>
<feature type="compositionally biased region" description="Polar residues" evidence="5">
    <location>
        <begin position="39"/>
        <end position="51"/>
    </location>
</feature>
<dbReference type="PROSITE" id="PS51649">
    <property type="entry name" value="NPH3"/>
    <property type="match status" value="1"/>
</dbReference>
<keyword evidence="3" id="KW-0112">Calmodulin-binding</keyword>
<feature type="region of interest" description="Disordered" evidence="5">
    <location>
        <begin position="351"/>
        <end position="392"/>
    </location>
</feature>
<dbReference type="GO" id="GO:0005516">
    <property type="term" value="F:calmodulin binding"/>
    <property type="evidence" value="ECO:0007669"/>
    <property type="project" value="UniProtKB-KW"/>
</dbReference>
<dbReference type="InterPro" id="IPR000048">
    <property type="entry name" value="IQ_motif_EF-hand-BS"/>
</dbReference>
<evidence type="ECO:0000259" key="6">
    <source>
        <dbReference type="PROSITE" id="PS51649"/>
    </source>
</evidence>
<dbReference type="InterPro" id="IPR043454">
    <property type="entry name" value="NPH3/RPT2-like"/>
</dbReference>
<keyword evidence="2" id="KW-0833">Ubl conjugation pathway</keyword>
<dbReference type="GO" id="GO:0016567">
    <property type="term" value="P:protein ubiquitination"/>
    <property type="evidence" value="ECO:0007669"/>
    <property type="project" value="UniProtKB-UniPathway"/>
</dbReference>
<comment type="caution">
    <text evidence="7">The sequence shown here is derived from an EMBL/GenBank/DDBJ whole genome shotgun (WGS) entry which is preliminary data.</text>
</comment>
<dbReference type="Pfam" id="PF03000">
    <property type="entry name" value="NPH3"/>
    <property type="match status" value="1"/>
</dbReference>
<dbReference type="Pfam" id="PF13178">
    <property type="entry name" value="DUF4005"/>
    <property type="match status" value="1"/>
</dbReference>
<dbReference type="EMBL" id="SZYD01000016">
    <property type="protein sequence ID" value="KAD3337500.1"/>
    <property type="molecule type" value="Genomic_DNA"/>
</dbReference>
<dbReference type="PROSITE" id="PS50096">
    <property type="entry name" value="IQ"/>
    <property type="match status" value="1"/>
</dbReference>
<dbReference type="Pfam" id="PF00612">
    <property type="entry name" value="IQ"/>
    <property type="match status" value="1"/>
</dbReference>
<evidence type="ECO:0000256" key="1">
    <source>
        <dbReference type="ARBA" id="ARBA00004906"/>
    </source>
</evidence>
<evidence type="ECO:0000256" key="3">
    <source>
        <dbReference type="ARBA" id="ARBA00022860"/>
    </source>
</evidence>
<dbReference type="OrthoDB" id="1923765at2759"/>
<dbReference type="InterPro" id="IPR025064">
    <property type="entry name" value="DUF4005"/>
</dbReference>
<comment type="similarity">
    <text evidence="4">Belongs to the NPH3 family.</text>
</comment>
<keyword evidence="8" id="KW-1185">Reference proteome</keyword>
<dbReference type="InterPro" id="IPR011333">
    <property type="entry name" value="SKP1/BTB/POZ_sf"/>
</dbReference>
<accession>A0A5N6MA84</accession>
<dbReference type="UniPathway" id="UPA00143"/>
<evidence type="ECO:0000313" key="7">
    <source>
        <dbReference type="EMBL" id="KAD3337500.1"/>
    </source>
</evidence>
<dbReference type="SUPFAM" id="SSF54695">
    <property type="entry name" value="POZ domain"/>
    <property type="match status" value="1"/>
</dbReference>
<feature type="region of interest" description="Disordered" evidence="5">
    <location>
        <begin position="410"/>
        <end position="431"/>
    </location>
</feature>
<dbReference type="AlphaFoldDB" id="A0A5N6MA84"/>
<feature type="region of interest" description="Disordered" evidence="5">
    <location>
        <begin position="1"/>
        <end position="60"/>
    </location>
</feature>
<name>A0A5N6MA84_9ASTR</name>
<dbReference type="InterPro" id="IPR027356">
    <property type="entry name" value="NPH3_dom"/>
</dbReference>
<gene>
    <name evidence="7" type="ORF">E3N88_33020</name>
</gene>
<proteinExistence type="inferred from homology"/>